<accession>A0AAD0J1D7</accession>
<evidence type="ECO:0000256" key="3">
    <source>
        <dbReference type="ARBA" id="ARBA00050603"/>
    </source>
</evidence>
<evidence type="ECO:0000256" key="4">
    <source>
        <dbReference type="ARBA" id="ARBA00051334"/>
    </source>
</evidence>
<dbReference type="FunFam" id="3.40.630.30:FF:000026">
    <property type="entry name" value="Phosphinothricin acetyltransferase"/>
    <property type="match status" value="1"/>
</dbReference>
<dbReference type="RefSeq" id="WP_006476473.1">
    <property type="nucleotide sequence ID" value="NZ_CADEUB010000028.1"/>
</dbReference>
<dbReference type="Proteomes" id="UP000244809">
    <property type="component" value="Chromosome 3"/>
</dbReference>
<dbReference type="Pfam" id="PF00583">
    <property type="entry name" value="Acetyltransf_1"/>
    <property type="match status" value="1"/>
</dbReference>
<dbReference type="PANTHER" id="PTHR43072:SF23">
    <property type="entry name" value="UPF0039 PROTEIN C11D3.02C"/>
    <property type="match status" value="1"/>
</dbReference>
<name>A0AAD0J1D7_9BURK</name>
<evidence type="ECO:0000256" key="2">
    <source>
        <dbReference type="ARBA" id="ARBA00023315"/>
    </source>
</evidence>
<reference evidence="6 7" key="1">
    <citation type="submission" date="2017-04" db="EMBL/GenBank/DDBJ databases">
        <title>Complete genome sequence of Burkholderia cenocepacia PC184 Midwest clone.</title>
        <authorList>
            <person name="Mulks M.H."/>
            <person name="Cooper V.S."/>
        </authorList>
    </citation>
    <scope>NUCLEOTIDE SEQUENCE [LARGE SCALE GENOMIC DNA]</scope>
    <source>
        <strain evidence="6 7">PC184 Mulks</strain>
    </source>
</reference>
<dbReference type="CDD" id="cd04301">
    <property type="entry name" value="NAT_SF"/>
    <property type="match status" value="1"/>
</dbReference>
<gene>
    <name evidence="6" type="ORF">B9Z07_18250</name>
</gene>
<dbReference type="PROSITE" id="PS51186">
    <property type="entry name" value="GNAT"/>
    <property type="match status" value="1"/>
</dbReference>
<evidence type="ECO:0000256" key="1">
    <source>
        <dbReference type="ARBA" id="ARBA00022679"/>
    </source>
</evidence>
<evidence type="ECO:0000313" key="7">
    <source>
        <dbReference type="Proteomes" id="UP000244809"/>
    </source>
</evidence>
<comment type="catalytic activity">
    <reaction evidence="4">
        <text>L-methionine sulfone + acetyl-CoA = N-acetyl-L-methionine sulfone + CoA + H(+)</text>
        <dbReference type="Rhea" id="RHEA:47656"/>
        <dbReference type="ChEBI" id="CHEBI:15378"/>
        <dbReference type="ChEBI" id="CHEBI:57287"/>
        <dbReference type="ChEBI" id="CHEBI:57288"/>
        <dbReference type="ChEBI" id="CHEBI:87824"/>
        <dbReference type="ChEBI" id="CHEBI:87825"/>
    </reaction>
</comment>
<sequence>MNSPAPTQRDDVHLIDCSEAEHAAAILAILNDAIVNSTALYDYRPRPPEAMVTWFATKRAGGFPVFGAVDAAGTLLGFASWGTFRAFPAFKYTVEHSVYVRHDQRGRGLGELLLREVVRRAREAQVHVLVGCIDATNTGSIALHTKLGFVHSGTVAEAGFKFGRWLDAAFYQLKLETPAQPVDG</sequence>
<dbReference type="AlphaFoldDB" id="A0AAD0J1D7"/>
<dbReference type="PANTHER" id="PTHR43072">
    <property type="entry name" value="N-ACETYLTRANSFERASE"/>
    <property type="match status" value="1"/>
</dbReference>
<keyword evidence="1" id="KW-0808">Transferase</keyword>
<keyword evidence="2" id="KW-0012">Acyltransferase</keyword>
<dbReference type="Gene3D" id="3.40.630.30">
    <property type="match status" value="1"/>
</dbReference>
<dbReference type="InterPro" id="IPR000182">
    <property type="entry name" value="GNAT_dom"/>
</dbReference>
<evidence type="ECO:0000313" key="6">
    <source>
        <dbReference type="EMBL" id="AWG30829.1"/>
    </source>
</evidence>
<protein>
    <submittedName>
        <fullName evidence="6">N-acetyltransferase</fullName>
    </submittedName>
</protein>
<dbReference type="GO" id="GO:0016747">
    <property type="term" value="F:acyltransferase activity, transferring groups other than amino-acyl groups"/>
    <property type="evidence" value="ECO:0007669"/>
    <property type="project" value="InterPro"/>
</dbReference>
<dbReference type="SUPFAM" id="SSF55729">
    <property type="entry name" value="Acyl-CoA N-acyltransferases (Nat)"/>
    <property type="match status" value="1"/>
</dbReference>
<comment type="catalytic activity">
    <reaction evidence="3">
        <text>L-methionine sulfoximine + acetyl-CoA = N-acetyl-L-methionine sulfoximine + CoA + H(+)</text>
        <dbReference type="Rhea" id="RHEA:47660"/>
        <dbReference type="ChEBI" id="CHEBI:15378"/>
        <dbReference type="ChEBI" id="CHEBI:57287"/>
        <dbReference type="ChEBI" id="CHEBI:57288"/>
        <dbReference type="ChEBI" id="CHEBI:87826"/>
        <dbReference type="ChEBI" id="CHEBI:87827"/>
    </reaction>
</comment>
<organism evidence="6 7">
    <name type="scientific">Burkholderia cenocepacia</name>
    <dbReference type="NCBI Taxonomy" id="95486"/>
    <lineage>
        <taxon>Bacteria</taxon>
        <taxon>Pseudomonadati</taxon>
        <taxon>Pseudomonadota</taxon>
        <taxon>Betaproteobacteria</taxon>
        <taxon>Burkholderiales</taxon>
        <taxon>Burkholderiaceae</taxon>
        <taxon>Burkholderia</taxon>
        <taxon>Burkholderia cepacia complex</taxon>
    </lineage>
</organism>
<feature type="domain" description="N-acetyltransferase" evidence="5">
    <location>
        <begin position="12"/>
        <end position="176"/>
    </location>
</feature>
<proteinExistence type="predicted"/>
<dbReference type="EMBL" id="CP021069">
    <property type="protein sequence ID" value="AWG30829.1"/>
    <property type="molecule type" value="Genomic_DNA"/>
</dbReference>
<evidence type="ECO:0000259" key="5">
    <source>
        <dbReference type="PROSITE" id="PS51186"/>
    </source>
</evidence>
<dbReference type="InterPro" id="IPR016181">
    <property type="entry name" value="Acyl_CoA_acyltransferase"/>
</dbReference>